<comment type="caution">
    <text evidence="4">The sequence shown here is derived from an EMBL/GenBank/DDBJ whole genome shotgun (WGS) entry which is preliminary data.</text>
</comment>
<dbReference type="InterPro" id="IPR036291">
    <property type="entry name" value="NAD(P)-bd_dom_sf"/>
</dbReference>
<dbReference type="InterPro" id="IPR013154">
    <property type="entry name" value="ADH-like_N"/>
</dbReference>
<dbReference type="Gene3D" id="3.40.50.720">
    <property type="entry name" value="NAD(P)-binding Rossmann-like Domain"/>
    <property type="match status" value="1"/>
</dbReference>
<sequence length="370" mass="38302">MRAAVMRSGKITVEELPEPRPEAGQLLVEPIATGVCGSDLSAWQHTDEFLAAHYETGALGEVFDPARGLVMGHEFTARVVEAGKGAEEEYAAGDALVVLPGVTDPSGQVHTVGYADDYPGGLAERLVVGAYGHLKIPDGVSPVLAAVTEPLATGVNGVIRSGITENDGTLVTGSGPVGLGAVIELSARGASPIVVSDPSARRREIALAYGAHAAVDPLVDDPLQVWRERAPSGQRLHIIEASGAPGLIGSLMATAPSFTKIVVIGAAMREESFRPVTGILRNTSVEFVGGPGFGDTQYHAFHRAFDHLKTGRFDPALMVTGYAGLGGTAEVFAALRPGRPGAIEHVKILIRHDLPGAAILSPEEAAATGA</sequence>
<evidence type="ECO:0000259" key="2">
    <source>
        <dbReference type="Pfam" id="PF00107"/>
    </source>
</evidence>
<evidence type="ECO:0000256" key="1">
    <source>
        <dbReference type="ARBA" id="ARBA00023002"/>
    </source>
</evidence>
<gene>
    <name evidence="4" type="ORF">D3C57_150610</name>
</gene>
<evidence type="ECO:0000313" key="5">
    <source>
        <dbReference type="Proteomes" id="UP000281594"/>
    </source>
</evidence>
<dbReference type="InterPro" id="IPR011032">
    <property type="entry name" value="GroES-like_sf"/>
</dbReference>
<dbReference type="InterPro" id="IPR013149">
    <property type="entry name" value="ADH-like_C"/>
</dbReference>
<dbReference type="GO" id="GO:0016491">
    <property type="term" value="F:oxidoreductase activity"/>
    <property type="evidence" value="ECO:0007669"/>
    <property type="project" value="UniProtKB-KW"/>
</dbReference>
<dbReference type="Pfam" id="PF08240">
    <property type="entry name" value="ADH_N"/>
    <property type="match status" value="1"/>
</dbReference>
<dbReference type="RefSeq" id="WP_121826621.1">
    <property type="nucleotide sequence ID" value="NC_022785.1"/>
</dbReference>
<evidence type="ECO:0000259" key="3">
    <source>
        <dbReference type="Pfam" id="PF08240"/>
    </source>
</evidence>
<dbReference type="SUPFAM" id="SSF51735">
    <property type="entry name" value="NAD(P)-binding Rossmann-fold domains"/>
    <property type="match status" value="1"/>
</dbReference>
<keyword evidence="1" id="KW-0560">Oxidoreductase</keyword>
<reference evidence="4 5" key="1">
    <citation type="journal article" date="2018" name="J. Biol. Chem.">
        <title>Discovery of the actinoplanic acid pathway in Streptomyces rapamycinicus reveals a genetically conserved synergism with rapamycin.</title>
        <authorList>
            <person name="Mrak P."/>
            <person name="Krastel P."/>
            <person name="Pivk Lukancic P."/>
            <person name="Tao J."/>
            <person name="Pistorius D."/>
            <person name="Moore C.M."/>
        </authorList>
    </citation>
    <scope>NUCLEOTIDE SEQUENCE [LARGE SCALE GENOMIC DNA]</scope>
    <source>
        <strain evidence="4 5">NRRL 5491</strain>
    </source>
</reference>
<dbReference type="STRING" id="1343740.M271_44165"/>
<dbReference type="PANTHER" id="PTHR43189:SF1">
    <property type="entry name" value="ZINC-TYPE ALCOHOL DEHYDROGENASE-LIKE PROTEIN C1198.01"/>
    <property type="match status" value="1"/>
</dbReference>
<dbReference type="SUPFAM" id="SSF50129">
    <property type="entry name" value="GroES-like"/>
    <property type="match status" value="1"/>
</dbReference>
<name>A0A3L8R0A1_STRRN</name>
<proteinExistence type="predicted"/>
<dbReference type="Proteomes" id="UP000281594">
    <property type="component" value="Unassembled WGS sequence"/>
</dbReference>
<dbReference type="Gene3D" id="3.90.180.10">
    <property type="entry name" value="Medium-chain alcohol dehydrogenases, catalytic domain"/>
    <property type="match status" value="1"/>
</dbReference>
<accession>A0A3L8R0A1</accession>
<protein>
    <recommendedName>
        <fullName evidence="6">Alcohol dehydrogenase</fullName>
    </recommendedName>
</protein>
<dbReference type="EMBL" id="QYCY01000004">
    <property type="protein sequence ID" value="RLV72967.1"/>
    <property type="molecule type" value="Genomic_DNA"/>
</dbReference>
<dbReference type="PANTHER" id="PTHR43189">
    <property type="entry name" value="ZINC-TYPE ALCOHOL DEHYDROGENASE-LIKE PROTEIN C1198.01-RELATED"/>
    <property type="match status" value="1"/>
</dbReference>
<feature type="domain" description="Alcohol dehydrogenase-like N-terminal" evidence="3">
    <location>
        <begin position="23"/>
        <end position="138"/>
    </location>
</feature>
<organism evidence="4 5">
    <name type="scientific">Streptomyces rapamycinicus (strain ATCC 29253 / DSM 41530 / NRRL 5491 / AYB-994)</name>
    <name type="common">Streptomyces hygroscopicus (strain ATCC 29253)</name>
    <dbReference type="NCBI Taxonomy" id="1343740"/>
    <lineage>
        <taxon>Bacteria</taxon>
        <taxon>Bacillati</taxon>
        <taxon>Actinomycetota</taxon>
        <taxon>Actinomycetes</taxon>
        <taxon>Kitasatosporales</taxon>
        <taxon>Streptomycetaceae</taxon>
        <taxon>Streptomyces</taxon>
        <taxon>Streptomyces violaceusniger group</taxon>
    </lineage>
</organism>
<evidence type="ECO:0000313" key="4">
    <source>
        <dbReference type="EMBL" id="RLV72967.1"/>
    </source>
</evidence>
<evidence type="ECO:0008006" key="6">
    <source>
        <dbReference type="Google" id="ProtNLM"/>
    </source>
</evidence>
<dbReference type="AlphaFoldDB" id="A0A3L8R0A1"/>
<feature type="domain" description="Alcohol dehydrogenase-like C-terminal" evidence="2">
    <location>
        <begin position="176"/>
        <end position="286"/>
    </location>
</feature>
<dbReference type="Pfam" id="PF00107">
    <property type="entry name" value="ADH_zinc_N"/>
    <property type="match status" value="1"/>
</dbReference>